<evidence type="ECO:0000313" key="6">
    <source>
        <dbReference type="EMBL" id="TQE96623.1"/>
    </source>
</evidence>
<dbReference type="PANTHER" id="PTHR43808">
    <property type="entry name" value="ACETYLORNITHINE DEACETYLASE"/>
    <property type="match status" value="1"/>
</dbReference>
<evidence type="ECO:0000313" key="7">
    <source>
        <dbReference type="Proteomes" id="UP000317371"/>
    </source>
</evidence>
<keyword evidence="3 6" id="KW-0378">Hydrolase</keyword>
<dbReference type="Gene3D" id="3.30.70.360">
    <property type="match status" value="1"/>
</dbReference>
<organism evidence="6 7">
    <name type="scientific">Litorilinea aerophila</name>
    <dbReference type="NCBI Taxonomy" id="1204385"/>
    <lineage>
        <taxon>Bacteria</taxon>
        <taxon>Bacillati</taxon>
        <taxon>Chloroflexota</taxon>
        <taxon>Caldilineae</taxon>
        <taxon>Caldilineales</taxon>
        <taxon>Caldilineaceae</taxon>
        <taxon>Litorilinea</taxon>
    </lineage>
</organism>
<dbReference type="PANTHER" id="PTHR43808:SF28">
    <property type="entry name" value="[LYSW]-LYSINE_[LYSW]-ORNITHINE HYDROLASE"/>
    <property type="match status" value="1"/>
</dbReference>
<proteinExistence type="predicted"/>
<evidence type="ECO:0000256" key="2">
    <source>
        <dbReference type="ARBA" id="ARBA00022723"/>
    </source>
</evidence>
<comment type="cofactor">
    <cofactor evidence="1">
        <name>Zn(2+)</name>
        <dbReference type="ChEBI" id="CHEBI:29105"/>
    </cofactor>
</comment>
<dbReference type="OrthoDB" id="9792335at2"/>
<keyword evidence="7" id="KW-1185">Reference proteome</keyword>
<dbReference type="GO" id="GO:0046872">
    <property type="term" value="F:metal ion binding"/>
    <property type="evidence" value="ECO:0007669"/>
    <property type="project" value="UniProtKB-KW"/>
</dbReference>
<dbReference type="NCBIfam" id="NF009555">
    <property type="entry name" value="PRK13004.1"/>
    <property type="match status" value="1"/>
</dbReference>
<evidence type="ECO:0000256" key="1">
    <source>
        <dbReference type="ARBA" id="ARBA00001947"/>
    </source>
</evidence>
<gene>
    <name evidence="6" type="ORF">FKZ61_06955</name>
</gene>
<accession>A0A540VKI1</accession>
<protein>
    <submittedName>
        <fullName evidence="6">YgeY family selenium metabolism-linked hydrolase</fullName>
    </submittedName>
</protein>
<dbReference type="SUPFAM" id="SSF55031">
    <property type="entry name" value="Bacterial exopeptidase dimerisation domain"/>
    <property type="match status" value="1"/>
</dbReference>
<evidence type="ECO:0000256" key="4">
    <source>
        <dbReference type="ARBA" id="ARBA00022833"/>
    </source>
</evidence>
<dbReference type="GO" id="GO:0016787">
    <property type="term" value="F:hydrolase activity"/>
    <property type="evidence" value="ECO:0007669"/>
    <property type="project" value="UniProtKB-KW"/>
</dbReference>
<dbReference type="Proteomes" id="UP000317371">
    <property type="component" value="Unassembled WGS sequence"/>
</dbReference>
<comment type="caution">
    <text evidence="6">The sequence shown here is derived from an EMBL/GenBank/DDBJ whole genome shotgun (WGS) entry which is preliminary data.</text>
</comment>
<dbReference type="InterPro" id="IPR011650">
    <property type="entry name" value="Peptidase_M20_dimer"/>
</dbReference>
<dbReference type="EMBL" id="VIGC01000007">
    <property type="protein sequence ID" value="TQE96623.1"/>
    <property type="molecule type" value="Genomic_DNA"/>
</dbReference>
<dbReference type="InterPro" id="IPR002933">
    <property type="entry name" value="Peptidase_M20"/>
</dbReference>
<dbReference type="InterPro" id="IPR001261">
    <property type="entry name" value="ArgE/DapE_CS"/>
</dbReference>
<dbReference type="InterPro" id="IPR050072">
    <property type="entry name" value="Peptidase_M20A"/>
</dbReference>
<keyword evidence="2" id="KW-0479">Metal-binding</keyword>
<keyword evidence="4" id="KW-0862">Zinc</keyword>
<dbReference type="SUPFAM" id="SSF53187">
    <property type="entry name" value="Zn-dependent exopeptidases"/>
    <property type="match status" value="1"/>
</dbReference>
<evidence type="ECO:0000259" key="5">
    <source>
        <dbReference type="Pfam" id="PF07687"/>
    </source>
</evidence>
<name>A0A540VKI1_9CHLR</name>
<feature type="domain" description="Peptidase M20 dimerisation" evidence="5">
    <location>
        <begin position="170"/>
        <end position="268"/>
    </location>
</feature>
<dbReference type="Gene3D" id="3.40.630.10">
    <property type="entry name" value="Zn peptidases"/>
    <property type="match status" value="2"/>
</dbReference>
<reference evidence="6 7" key="1">
    <citation type="submission" date="2019-06" db="EMBL/GenBank/DDBJ databases">
        <title>Genome sequence of Litorilinea aerophila BAA-2444.</title>
        <authorList>
            <person name="Maclea K.S."/>
            <person name="Maurais E.G."/>
            <person name="Iannazzi L.C."/>
        </authorList>
    </citation>
    <scope>NUCLEOTIDE SEQUENCE [LARGE SCALE GENOMIC DNA]</scope>
    <source>
        <strain evidence="6 7">ATCC BAA-2444</strain>
    </source>
</reference>
<dbReference type="InterPro" id="IPR036264">
    <property type="entry name" value="Bact_exopeptidase_dim_dom"/>
</dbReference>
<dbReference type="Pfam" id="PF01546">
    <property type="entry name" value="Peptidase_M20"/>
    <property type="match status" value="1"/>
</dbReference>
<dbReference type="PROSITE" id="PS00758">
    <property type="entry name" value="ARGE_DAPE_CPG2_1"/>
    <property type="match status" value="1"/>
</dbReference>
<dbReference type="RefSeq" id="WP_141609365.1">
    <property type="nucleotide sequence ID" value="NZ_VIGC02000007.1"/>
</dbReference>
<dbReference type="InParanoid" id="A0A540VKI1"/>
<dbReference type="AlphaFoldDB" id="A0A540VKI1"/>
<evidence type="ECO:0000256" key="3">
    <source>
        <dbReference type="ARBA" id="ARBA00022801"/>
    </source>
</evidence>
<dbReference type="Pfam" id="PF07687">
    <property type="entry name" value="M20_dimer"/>
    <property type="match status" value="1"/>
</dbReference>
<sequence length="392" mass="41727">MTEMNQERLVQFARELVQLPSLSGQEQAVARRVQAEMEALGFDQVTVDENGSVIGVIEGREPGNTLLLDAHTDTVDVTSGVPWQRDPFSGAVVDGALHGRGSADMKGALAAMVHAAAGLDRSHLRGRVVVSASTLEEVLEGIALQAVMARYPPDFVVIGEATGLNLSRGGRGRAEVRLETVGRPAHSSSPQLGRNAVLDMLQAVAAVEALTLPTHPLMGPAILALTDIISEPYPGHSVIPSICRVTYDRRLLPGETEEDVLGPILALAEGDLAARQIQLRATIATGEYTAYTGNVLRMAKFFPAWLLPEDHAFVQRSLAGLHAAGLQPELTTYRFCTNAAYSAGVAHVPTVGFGPATEADAHVVDERLRLEDLLAAARGYRGIMEAVLNGTD</sequence>